<dbReference type="EMBL" id="CADCWA010000043">
    <property type="protein sequence ID" value="CAA9505743.1"/>
    <property type="molecule type" value="Genomic_DNA"/>
</dbReference>
<feature type="region of interest" description="Disordered" evidence="1">
    <location>
        <begin position="110"/>
        <end position="142"/>
    </location>
</feature>
<feature type="transmembrane region" description="Helical" evidence="2">
    <location>
        <begin position="28"/>
        <end position="49"/>
    </location>
</feature>
<keyword evidence="2" id="KW-0812">Transmembrane</keyword>
<reference evidence="4" key="1">
    <citation type="submission" date="2020-02" db="EMBL/GenBank/DDBJ databases">
        <authorList>
            <person name="Meier V. D."/>
        </authorList>
    </citation>
    <scope>NUCLEOTIDE SEQUENCE</scope>
    <source>
        <strain evidence="4">AVDCRST_MAG31</strain>
    </source>
</reference>
<evidence type="ECO:0000313" key="4">
    <source>
        <dbReference type="EMBL" id="CAA9505743.1"/>
    </source>
</evidence>
<dbReference type="GO" id="GO:0042834">
    <property type="term" value="F:peptidoglycan binding"/>
    <property type="evidence" value="ECO:0007669"/>
    <property type="project" value="InterPro"/>
</dbReference>
<dbReference type="Gene3D" id="3.30.70.1070">
    <property type="entry name" value="Sporulation related repeat"/>
    <property type="match status" value="1"/>
</dbReference>
<dbReference type="Pfam" id="PF05036">
    <property type="entry name" value="SPOR"/>
    <property type="match status" value="1"/>
</dbReference>
<evidence type="ECO:0000259" key="3">
    <source>
        <dbReference type="PROSITE" id="PS51724"/>
    </source>
</evidence>
<protein>
    <submittedName>
        <fullName evidence="4">SPOR domain-containing protein</fullName>
    </submittedName>
</protein>
<proteinExistence type="predicted"/>
<dbReference type="PROSITE" id="PS51724">
    <property type="entry name" value="SPOR"/>
    <property type="match status" value="1"/>
</dbReference>
<name>A0A6J4SUT1_9SPHN</name>
<dbReference type="InterPro" id="IPR036680">
    <property type="entry name" value="SPOR-like_sf"/>
</dbReference>
<feature type="region of interest" description="Disordered" evidence="1">
    <location>
        <begin position="53"/>
        <end position="87"/>
    </location>
</feature>
<evidence type="ECO:0000256" key="2">
    <source>
        <dbReference type="SAM" id="Phobius"/>
    </source>
</evidence>
<keyword evidence="2" id="KW-0472">Membrane</keyword>
<sequence length="215" mass="21772">MNASGDSFPWLEAVEDENEAPRLSAGKMLAAIAVVLLAAALVAGTLFWLGRQGSSGSGAPELIRAEPGPYKVKPADPGGLDVAGESGTAYATGAGEETDAELDLSAVPEEPIARPQPPTRQAAGQPEPAAPAVPAGPPGSTVQLGAYENQALAEAGWTALSGRFPAVAGLTKLVVPYAVNGSTGYRLRAAAASPAEAQRTCQLLKVAGENCFVVR</sequence>
<feature type="domain" description="SPOR" evidence="3">
    <location>
        <begin position="134"/>
        <end position="215"/>
    </location>
</feature>
<feature type="compositionally biased region" description="Pro residues" evidence="1">
    <location>
        <begin position="128"/>
        <end position="137"/>
    </location>
</feature>
<gene>
    <name evidence="4" type="ORF">AVDCRST_MAG31-569</name>
</gene>
<accession>A0A6J4SUT1</accession>
<organism evidence="4">
    <name type="scientific">uncultured Sphingomonas sp</name>
    <dbReference type="NCBI Taxonomy" id="158754"/>
    <lineage>
        <taxon>Bacteria</taxon>
        <taxon>Pseudomonadati</taxon>
        <taxon>Pseudomonadota</taxon>
        <taxon>Alphaproteobacteria</taxon>
        <taxon>Sphingomonadales</taxon>
        <taxon>Sphingomonadaceae</taxon>
        <taxon>Sphingomonas</taxon>
        <taxon>environmental samples</taxon>
    </lineage>
</organism>
<dbReference type="InterPro" id="IPR007730">
    <property type="entry name" value="SPOR-like_dom"/>
</dbReference>
<keyword evidence="2" id="KW-1133">Transmembrane helix</keyword>
<dbReference type="AlphaFoldDB" id="A0A6J4SUT1"/>
<evidence type="ECO:0000256" key="1">
    <source>
        <dbReference type="SAM" id="MobiDB-lite"/>
    </source>
</evidence>
<dbReference type="RefSeq" id="WP_294168189.1">
    <property type="nucleotide sequence ID" value="NZ_CADCWA010000043.1"/>
</dbReference>